<keyword evidence="2" id="KW-1185">Reference proteome</keyword>
<reference evidence="1" key="1">
    <citation type="submission" date="2017-07" db="EMBL/GenBank/DDBJ databases">
        <title>Taro Niue Genome Assembly and Annotation.</title>
        <authorList>
            <person name="Atibalentja N."/>
            <person name="Keating K."/>
            <person name="Fields C.J."/>
        </authorList>
    </citation>
    <scope>NUCLEOTIDE SEQUENCE</scope>
    <source>
        <strain evidence="1">Niue_2</strain>
        <tissue evidence="1">Leaf</tissue>
    </source>
</reference>
<accession>A0A843TRM1</accession>
<dbReference type="EMBL" id="NMUH01000143">
    <property type="protein sequence ID" value="MQL72826.1"/>
    <property type="molecule type" value="Genomic_DNA"/>
</dbReference>
<evidence type="ECO:0000313" key="1">
    <source>
        <dbReference type="EMBL" id="MQL72826.1"/>
    </source>
</evidence>
<evidence type="ECO:0000313" key="2">
    <source>
        <dbReference type="Proteomes" id="UP000652761"/>
    </source>
</evidence>
<gene>
    <name evidence="1" type="ORF">Taro_005161</name>
</gene>
<sequence>MYSFYLIYDCHGPLNFHPDLHLGLLNIHIEEVKVKFLAYINIFLTPCGDWSDDLVFKCKLLKREKGKFLVKSRQSFPILV</sequence>
<dbReference type="Proteomes" id="UP000652761">
    <property type="component" value="Unassembled WGS sequence"/>
</dbReference>
<comment type="caution">
    <text evidence="1">The sequence shown here is derived from an EMBL/GenBank/DDBJ whole genome shotgun (WGS) entry which is preliminary data.</text>
</comment>
<protein>
    <submittedName>
        <fullName evidence="1">Uncharacterized protein</fullName>
    </submittedName>
</protein>
<proteinExistence type="predicted"/>
<name>A0A843TRM1_COLES</name>
<dbReference type="AlphaFoldDB" id="A0A843TRM1"/>
<organism evidence="1 2">
    <name type="scientific">Colocasia esculenta</name>
    <name type="common">Wild taro</name>
    <name type="synonym">Arum esculentum</name>
    <dbReference type="NCBI Taxonomy" id="4460"/>
    <lineage>
        <taxon>Eukaryota</taxon>
        <taxon>Viridiplantae</taxon>
        <taxon>Streptophyta</taxon>
        <taxon>Embryophyta</taxon>
        <taxon>Tracheophyta</taxon>
        <taxon>Spermatophyta</taxon>
        <taxon>Magnoliopsida</taxon>
        <taxon>Liliopsida</taxon>
        <taxon>Araceae</taxon>
        <taxon>Aroideae</taxon>
        <taxon>Colocasieae</taxon>
        <taxon>Colocasia</taxon>
    </lineage>
</organism>